<gene>
    <name evidence="1" type="ORF">DRF62_18975</name>
</gene>
<keyword evidence="2" id="KW-1185">Reference proteome</keyword>
<organism evidence="1 2">
    <name type="scientific">Chryseobacterium piscium</name>
    <dbReference type="NCBI Taxonomy" id="333702"/>
    <lineage>
        <taxon>Bacteria</taxon>
        <taxon>Pseudomonadati</taxon>
        <taxon>Bacteroidota</taxon>
        <taxon>Flavobacteriia</taxon>
        <taxon>Flavobacteriales</taxon>
        <taxon>Weeksellaceae</taxon>
        <taxon>Chryseobacterium group</taxon>
        <taxon>Chryseobacterium</taxon>
    </lineage>
</organism>
<sequence>MQDDYSNIIDFQVFDNNDKNITYVEFDCKKDSENEIEKKFKRRDSKSGSKPLNEVDIEKLREKFVIQNIDRNTRLYSPKRIQESQQPLFYLYIREKNGFIDGLRMRFTRKRNEYSFAREAKFYTKNGSHTIFFTSSLSKLNNSIEGFDEDLLNNKDLLRDLLETDNLKIKILGSYGITDALIPAEELEDVKKIINVFLQYS</sequence>
<protein>
    <submittedName>
        <fullName evidence="1">Uncharacterized protein</fullName>
    </submittedName>
</protein>
<comment type="caution">
    <text evidence="1">The sequence shown here is derived from an EMBL/GenBank/DDBJ whole genome shotgun (WGS) entry which is preliminary data.</text>
</comment>
<dbReference type="Proteomes" id="UP000256512">
    <property type="component" value="Unassembled WGS sequence"/>
</dbReference>
<accession>A0A3D9BB79</accession>
<reference evidence="1 2" key="1">
    <citation type="journal article" date="2006" name="Int. J. Syst. Evol. Microbiol.">
        <title>Chryseobacterium piscium sp. nov., isolated from fish of the South Atlantic Ocean off South Africa.</title>
        <authorList>
            <person name="de Beer H."/>
            <person name="Hugo C.J."/>
            <person name="Jooste P.J."/>
            <person name="Vancanneyt M."/>
            <person name="Coenye T."/>
            <person name="Vandamme P."/>
        </authorList>
    </citation>
    <scope>NUCLEOTIDE SEQUENCE [LARGE SCALE GENOMIC DNA]</scope>
    <source>
        <strain evidence="1 2">CCUG 51923</strain>
    </source>
</reference>
<proteinExistence type="predicted"/>
<dbReference type="EMBL" id="QNVS01000097">
    <property type="protein sequence ID" value="REC50576.1"/>
    <property type="molecule type" value="Genomic_DNA"/>
</dbReference>
<name>A0A3D9BB79_9FLAO</name>
<evidence type="ECO:0000313" key="1">
    <source>
        <dbReference type="EMBL" id="REC50576.1"/>
    </source>
</evidence>
<dbReference type="AlphaFoldDB" id="A0A3D9BB79"/>
<evidence type="ECO:0000313" key="2">
    <source>
        <dbReference type="Proteomes" id="UP000256512"/>
    </source>
</evidence>